<dbReference type="AlphaFoldDB" id="A0ABD1XA60"/>
<protein>
    <submittedName>
        <fullName evidence="1">Uncharacterized protein</fullName>
    </submittedName>
</protein>
<comment type="caution">
    <text evidence="1">The sequence shown here is derived from an EMBL/GenBank/DDBJ whole genome shotgun (WGS) entry which is preliminary data.</text>
</comment>
<gene>
    <name evidence="1" type="ORF">Fot_03571</name>
</gene>
<evidence type="ECO:0000313" key="2">
    <source>
        <dbReference type="Proteomes" id="UP001604277"/>
    </source>
</evidence>
<proteinExistence type="predicted"/>
<evidence type="ECO:0000313" key="1">
    <source>
        <dbReference type="EMBL" id="KAL2558832.1"/>
    </source>
</evidence>
<dbReference type="Proteomes" id="UP001604277">
    <property type="component" value="Unassembled WGS sequence"/>
</dbReference>
<name>A0ABD1XA60_9LAMI</name>
<reference evidence="2" key="1">
    <citation type="submission" date="2024-07" db="EMBL/GenBank/DDBJ databases">
        <title>Two chromosome-level genome assemblies of Korean endemic species Abeliophyllum distichum and Forsythia ovata (Oleaceae).</title>
        <authorList>
            <person name="Jang H."/>
        </authorList>
    </citation>
    <scope>NUCLEOTIDE SEQUENCE [LARGE SCALE GENOMIC DNA]</scope>
</reference>
<accession>A0ABD1XA60</accession>
<sequence>MRNMFSSSSILLEFSNLGIVSLHLGKVGGSHHTNNPLPPTSCTYGKTKSTISKDRESFKIILYHKQISNNSSPVFAGKQENVYQGSDLSMKSSAPKRIAGLGIGAGGLEMGLMGNGPKLDLIVA</sequence>
<organism evidence="1 2">
    <name type="scientific">Forsythia ovata</name>
    <dbReference type="NCBI Taxonomy" id="205694"/>
    <lineage>
        <taxon>Eukaryota</taxon>
        <taxon>Viridiplantae</taxon>
        <taxon>Streptophyta</taxon>
        <taxon>Embryophyta</taxon>
        <taxon>Tracheophyta</taxon>
        <taxon>Spermatophyta</taxon>
        <taxon>Magnoliopsida</taxon>
        <taxon>eudicotyledons</taxon>
        <taxon>Gunneridae</taxon>
        <taxon>Pentapetalae</taxon>
        <taxon>asterids</taxon>
        <taxon>lamiids</taxon>
        <taxon>Lamiales</taxon>
        <taxon>Oleaceae</taxon>
        <taxon>Forsythieae</taxon>
        <taxon>Forsythia</taxon>
    </lineage>
</organism>
<dbReference type="EMBL" id="JBFOLJ010000001">
    <property type="protein sequence ID" value="KAL2558832.1"/>
    <property type="molecule type" value="Genomic_DNA"/>
</dbReference>
<keyword evidence="2" id="KW-1185">Reference proteome</keyword>